<protein>
    <recommendedName>
        <fullName evidence="2">General stress protein 17M-like domain-containing protein</fullName>
    </recommendedName>
</protein>
<evidence type="ECO:0000259" key="2">
    <source>
        <dbReference type="Pfam" id="PF11181"/>
    </source>
</evidence>
<evidence type="ECO:0000256" key="1">
    <source>
        <dbReference type="SAM" id="Phobius"/>
    </source>
</evidence>
<feature type="transmembrane region" description="Helical" evidence="1">
    <location>
        <begin position="56"/>
        <end position="77"/>
    </location>
</feature>
<keyword evidence="1" id="KW-0472">Membrane</keyword>
<dbReference type="Pfam" id="PF11181">
    <property type="entry name" value="YflT"/>
    <property type="match status" value="1"/>
</dbReference>
<keyword evidence="1" id="KW-1133">Transmembrane helix</keyword>
<keyword evidence="1" id="KW-0812">Transmembrane</keyword>
<proteinExistence type="predicted"/>
<feature type="domain" description="General stress protein 17M-like" evidence="2">
    <location>
        <begin position="8"/>
        <end position="79"/>
    </location>
</feature>
<evidence type="ECO:0000313" key="3">
    <source>
        <dbReference type="EMBL" id="MDP9833350.1"/>
    </source>
</evidence>
<sequence>MTDYRVLVEVTQYPQAVRIVDGLSDAGFPVEHTRIVGTDIETVEDVHGRKTVWTSALMGALSGLWFGIFVGLMFWILAPGLGLLANFGWPVLFGVLFGGFWGLIAHALTGGRRDFTSTHGLRAHRYEVQVRAEYLARAYELLSEKGIRPTETETSY</sequence>
<dbReference type="Proteomes" id="UP001230145">
    <property type="component" value="Unassembled WGS sequence"/>
</dbReference>
<dbReference type="EMBL" id="JAUSQL010000001">
    <property type="protein sequence ID" value="MDP9833350.1"/>
    <property type="molecule type" value="Genomic_DNA"/>
</dbReference>
<evidence type="ECO:0000313" key="4">
    <source>
        <dbReference type="Proteomes" id="UP001230145"/>
    </source>
</evidence>
<organism evidence="3 4">
    <name type="scientific">Trueperella abortisuis</name>
    <dbReference type="NCBI Taxonomy" id="445930"/>
    <lineage>
        <taxon>Bacteria</taxon>
        <taxon>Bacillati</taxon>
        <taxon>Actinomycetota</taxon>
        <taxon>Actinomycetes</taxon>
        <taxon>Actinomycetales</taxon>
        <taxon>Actinomycetaceae</taxon>
        <taxon>Trueperella</taxon>
    </lineage>
</organism>
<dbReference type="InterPro" id="IPR025889">
    <property type="entry name" value="GSP17M-like_dom"/>
</dbReference>
<dbReference type="RefSeq" id="WP_307635335.1">
    <property type="nucleotide sequence ID" value="NZ_JAUSQL010000001.1"/>
</dbReference>
<comment type="caution">
    <text evidence="3">The sequence shown here is derived from an EMBL/GenBank/DDBJ whole genome shotgun (WGS) entry which is preliminary data.</text>
</comment>
<accession>A0ABT9PKU1</accession>
<reference evidence="3 4" key="1">
    <citation type="submission" date="2023-07" db="EMBL/GenBank/DDBJ databases">
        <title>Sequencing the genomes of 1000 actinobacteria strains.</title>
        <authorList>
            <person name="Klenk H.-P."/>
        </authorList>
    </citation>
    <scope>NUCLEOTIDE SEQUENCE [LARGE SCALE GENOMIC DNA]</scope>
    <source>
        <strain evidence="3 4">DSM 19515</strain>
    </source>
</reference>
<feature type="transmembrane region" description="Helical" evidence="1">
    <location>
        <begin position="89"/>
        <end position="108"/>
    </location>
</feature>
<keyword evidence="4" id="KW-1185">Reference proteome</keyword>
<gene>
    <name evidence="3" type="ORF">J2S45_002029</name>
</gene>
<name>A0ABT9PKU1_9ACTO</name>